<feature type="region of interest" description="Disordered" evidence="9">
    <location>
        <begin position="335"/>
        <end position="370"/>
    </location>
</feature>
<feature type="region of interest" description="Disordered" evidence="9">
    <location>
        <begin position="298"/>
        <end position="321"/>
    </location>
</feature>
<feature type="compositionally biased region" description="Low complexity" evidence="9">
    <location>
        <begin position="343"/>
        <end position="359"/>
    </location>
</feature>
<evidence type="ECO:0000256" key="8">
    <source>
        <dbReference type="ARBA" id="ARBA00023242"/>
    </source>
</evidence>
<dbReference type="SUPFAM" id="SSF46934">
    <property type="entry name" value="UBA-like"/>
    <property type="match status" value="1"/>
</dbReference>
<organism evidence="11 12">
    <name type="scientific">Buteo japonicus</name>
    <dbReference type="NCBI Taxonomy" id="224669"/>
    <lineage>
        <taxon>Eukaryota</taxon>
        <taxon>Metazoa</taxon>
        <taxon>Chordata</taxon>
        <taxon>Craniata</taxon>
        <taxon>Vertebrata</taxon>
        <taxon>Euteleostomi</taxon>
        <taxon>Archelosauria</taxon>
        <taxon>Archosauria</taxon>
        <taxon>Dinosauria</taxon>
        <taxon>Saurischia</taxon>
        <taxon>Theropoda</taxon>
        <taxon>Coelurosauria</taxon>
        <taxon>Aves</taxon>
        <taxon>Neognathae</taxon>
        <taxon>Neoaves</taxon>
        <taxon>Telluraves</taxon>
        <taxon>Accipitrimorphae</taxon>
        <taxon>Accipitriformes</taxon>
        <taxon>Accipitridae</taxon>
        <taxon>Accipitrinae</taxon>
        <taxon>Buteo</taxon>
    </lineage>
</organism>
<keyword evidence="8" id="KW-0539">Nucleus</keyword>
<evidence type="ECO:0000256" key="5">
    <source>
        <dbReference type="ARBA" id="ARBA00022481"/>
    </source>
</evidence>
<dbReference type="PANTHER" id="PTHR16308:SF19">
    <property type="entry name" value="UBIQUITIN-ASSOCIATED PROTEIN 2"/>
    <property type="match status" value="1"/>
</dbReference>
<reference evidence="11" key="1">
    <citation type="submission" date="2025-08" db="UniProtKB">
        <authorList>
            <consortium name="Ensembl"/>
        </authorList>
    </citation>
    <scope>IDENTIFICATION</scope>
</reference>
<dbReference type="GO" id="GO:0005694">
    <property type="term" value="C:chromosome"/>
    <property type="evidence" value="ECO:0007669"/>
    <property type="project" value="UniProtKB-SubCell"/>
</dbReference>
<dbReference type="Ensembl" id="ENSBJAT00000020339.1">
    <property type="protein sequence ID" value="ENSBJAP00000019778.1"/>
    <property type="gene ID" value="ENSBJAG00000013005.1"/>
</dbReference>
<sequence>MMTSVGSERTRGTRDKTQISTTQPTQPQKQVVQATAEQIRLAQMIYDKNDADFEDKVKQLMEVTGKNQDECIVALHDCNGDVNRAINILLEGSSDTTSWETVGGKKKSLGKESSENKENREKRVDREVSRGRGSSNRRGRGGSRGREFRAEENGVDNNQGDRPSDRGKRGRGRGEMLSETKVFTASSVPAENHVTPGQSIDLVTLLQKPVTSTQETEGNSFEPPQQQTFGQALVFTNSQHSTQMASGTCSSSAVNSYSPQSLSAVLCSGFGELGSSKLANSTGSQILDQLKSPGLGQFTCQQNNSSSATTATANTSSWDLKPPITQSSVLSQFDFKSQPEPSPVLSQLTQRQQQQTQAVPVPPPGLESFSSQIKLREPSPVDTSTAVSKMLQLPTISMDNQAVTAHQTQQKQIKPPKRRITPASKIPASAVEMPGSADVTGLNVQFGALEFGSEPALPEFGSTSSSENTSQMNNNSLYSKSVNDPLNTSLPIPNTVQESTYTTSAITSSSLTCSSQSTSPVTTTSSYDQTSVHSRIAYQSSMAPSESTPVAVTNGHSGVRTQATLDTTSSVPALKAEPFCSLPSAGSLPSVVSTTASLLPSASQHAATLPSLPQSSDLASSSLSQLSRIFHSGLFHTSVENTASLQPSTTFSTASTSATSTTSSVVSMASSMNTTNSLGLSVTSVSIPAATTRAAPLVSSGKAPPNLPQGVPPLLHNQYIVGPGGLLPAYPVSNLIVPVLNCLTLGANGPTRPAAVYTKTFLLAHVAPRILVPSAEEYMKYIQWGFAAGSKL</sequence>
<dbReference type="InterPro" id="IPR051833">
    <property type="entry name" value="TC-DDR_regulator"/>
</dbReference>
<feature type="domain" description="UBA" evidence="10">
    <location>
        <begin position="53"/>
        <end position="91"/>
    </location>
</feature>
<dbReference type="PANTHER" id="PTHR16308">
    <property type="entry name" value="UBIQUITIN ASSOCIATED PROTEIN 2-LIKE/LINGERER"/>
    <property type="match status" value="1"/>
</dbReference>
<evidence type="ECO:0000313" key="11">
    <source>
        <dbReference type="Ensembl" id="ENSBJAP00000019778.1"/>
    </source>
</evidence>
<dbReference type="InterPro" id="IPR022166">
    <property type="entry name" value="UBAP2/Lig"/>
</dbReference>
<keyword evidence="7" id="KW-0597">Phosphoprotein</keyword>
<dbReference type="GO" id="GO:0005737">
    <property type="term" value="C:cytoplasm"/>
    <property type="evidence" value="ECO:0007669"/>
    <property type="project" value="UniProtKB-SubCell"/>
</dbReference>
<reference evidence="11" key="2">
    <citation type="submission" date="2025-09" db="UniProtKB">
        <authorList>
            <consortium name="Ensembl"/>
        </authorList>
    </citation>
    <scope>IDENTIFICATION</scope>
</reference>
<feature type="compositionally biased region" description="Low complexity" evidence="9">
    <location>
        <begin position="18"/>
        <end position="31"/>
    </location>
</feature>
<evidence type="ECO:0000256" key="2">
    <source>
        <dbReference type="ARBA" id="ARBA00004286"/>
    </source>
</evidence>
<feature type="region of interest" description="Disordered" evidence="9">
    <location>
        <begin position="507"/>
        <end position="529"/>
    </location>
</feature>
<feature type="compositionally biased region" description="Basic and acidic residues" evidence="9">
    <location>
        <begin position="109"/>
        <end position="130"/>
    </location>
</feature>
<evidence type="ECO:0000259" key="10">
    <source>
        <dbReference type="SMART" id="SM00165"/>
    </source>
</evidence>
<evidence type="ECO:0000256" key="4">
    <source>
        <dbReference type="ARBA" id="ARBA00022454"/>
    </source>
</evidence>
<dbReference type="Proteomes" id="UP000694555">
    <property type="component" value="Unplaced"/>
</dbReference>
<keyword evidence="4" id="KW-0158">Chromosome</keyword>
<keyword evidence="12" id="KW-1185">Reference proteome</keyword>
<feature type="compositionally biased region" description="Basic and acidic residues" evidence="9">
    <location>
        <begin position="8"/>
        <end position="17"/>
    </location>
</feature>
<accession>A0A8C0BPJ8</accession>
<feature type="region of interest" description="Disordered" evidence="9">
    <location>
        <begin position="457"/>
        <end position="485"/>
    </location>
</feature>
<dbReference type="GO" id="GO:0061484">
    <property type="term" value="P:hematopoietic stem cell homeostasis"/>
    <property type="evidence" value="ECO:0007669"/>
    <property type="project" value="UniProtKB-ARBA"/>
</dbReference>
<feature type="compositionally biased region" description="Low complexity" evidence="9">
    <location>
        <begin position="507"/>
        <end position="526"/>
    </location>
</feature>
<dbReference type="CDD" id="cd14277">
    <property type="entry name" value="UBA_UBP2_like"/>
    <property type="match status" value="1"/>
</dbReference>
<dbReference type="InterPro" id="IPR015940">
    <property type="entry name" value="UBA"/>
</dbReference>
<dbReference type="InterPro" id="IPR009060">
    <property type="entry name" value="UBA-like_sf"/>
</dbReference>
<dbReference type="FunFam" id="1.10.8.10:FF:000004">
    <property type="entry name" value="ubiquitin-associated protein 2-like isoform X1"/>
    <property type="match status" value="1"/>
</dbReference>
<evidence type="ECO:0000313" key="12">
    <source>
        <dbReference type="Proteomes" id="UP000694555"/>
    </source>
</evidence>
<dbReference type="Gene3D" id="1.10.8.10">
    <property type="entry name" value="DNA helicase RuvA subunit, C-terminal domain"/>
    <property type="match status" value="1"/>
</dbReference>
<feature type="compositionally biased region" description="Low complexity" evidence="9">
    <location>
        <begin position="303"/>
        <end position="317"/>
    </location>
</feature>
<name>A0A8C0BPJ8_9AVES</name>
<feature type="compositionally biased region" description="Polar residues" evidence="9">
    <location>
        <begin position="461"/>
        <end position="485"/>
    </location>
</feature>
<keyword evidence="5" id="KW-0488">Methylation</keyword>
<evidence type="ECO:0000256" key="1">
    <source>
        <dbReference type="ARBA" id="ARBA00004123"/>
    </source>
</evidence>
<comment type="subcellular location">
    <subcellularLocation>
        <location evidence="2">Chromosome</location>
    </subcellularLocation>
    <subcellularLocation>
        <location evidence="3">Cytoplasm</location>
    </subcellularLocation>
    <subcellularLocation>
        <location evidence="1">Nucleus</location>
    </subcellularLocation>
</comment>
<feature type="region of interest" description="Disordered" evidence="9">
    <location>
        <begin position="96"/>
        <end position="175"/>
    </location>
</feature>
<proteinExistence type="predicted"/>
<dbReference type="SMART" id="SM00165">
    <property type="entry name" value="UBA"/>
    <property type="match status" value="1"/>
</dbReference>
<evidence type="ECO:0000256" key="7">
    <source>
        <dbReference type="ARBA" id="ARBA00022553"/>
    </source>
</evidence>
<keyword evidence="6" id="KW-0963">Cytoplasm</keyword>
<dbReference type="AlphaFoldDB" id="A0A8C0BPJ8"/>
<feature type="region of interest" description="Disordered" evidence="9">
    <location>
        <begin position="1"/>
        <end position="31"/>
    </location>
</feature>
<evidence type="ECO:0000256" key="6">
    <source>
        <dbReference type="ARBA" id="ARBA00022490"/>
    </source>
</evidence>
<dbReference type="Pfam" id="PF12478">
    <property type="entry name" value="UBAP2-Lig"/>
    <property type="match status" value="1"/>
</dbReference>
<dbReference type="GO" id="GO:0005634">
    <property type="term" value="C:nucleus"/>
    <property type="evidence" value="ECO:0007669"/>
    <property type="project" value="UniProtKB-SubCell"/>
</dbReference>
<protein>
    <recommendedName>
        <fullName evidence="10">UBA domain-containing protein</fullName>
    </recommendedName>
</protein>
<evidence type="ECO:0000256" key="9">
    <source>
        <dbReference type="SAM" id="MobiDB-lite"/>
    </source>
</evidence>
<evidence type="ECO:0000256" key="3">
    <source>
        <dbReference type="ARBA" id="ARBA00004496"/>
    </source>
</evidence>
<feature type="compositionally biased region" description="Basic and acidic residues" evidence="9">
    <location>
        <begin position="162"/>
        <end position="175"/>
    </location>
</feature>